<organism evidence="11 12">
    <name type="scientific">Thelohanellus kitauei</name>
    <name type="common">Myxosporean</name>
    <dbReference type="NCBI Taxonomy" id="669202"/>
    <lineage>
        <taxon>Eukaryota</taxon>
        <taxon>Metazoa</taxon>
        <taxon>Cnidaria</taxon>
        <taxon>Myxozoa</taxon>
        <taxon>Myxosporea</taxon>
        <taxon>Bivalvulida</taxon>
        <taxon>Platysporina</taxon>
        <taxon>Myxobolidae</taxon>
        <taxon>Thelohanellus</taxon>
    </lineage>
</organism>
<evidence type="ECO:0000256" key="7">
    <source>
        <dbReference type="ARBA" id="ARBA00023170"/>
    </source>
</evidence>
<evidence type="ECO:0000256" key="3">
    <source>
        <dbReference type="ARBA" id="ARBA00022692"/>
    </source>
</evidence>
<feature type="transmembrane region" description="Helical" evidence="9">
    <location>
        <begin position="148"/>
        <end position="169"/>
    </location>
</feature>
<evidence type="ECO:0000256" key="4">
    <source>
        <dbReference type="ARBA" id="ARBA00022989"/>
    </source>
</evidence>
<dbReference type="PROSITE" id="PS50262">
    <property type="entry name" value="G_PROTEIN_RECEP_F1_2"/>
    <property type="match status" value="1"/>
</dbReference>
<protein>
    <recommendedName>
        <fullName evidence="10">G-protein coupled receptors family 1 profile domain-containing protein</fullName>
    </recommendedName>
</protein>
<gene>
    <name evidence="11" type="ORF">RF11_11998</name>
</gene>
<evidence type="ECO:0000256" key="1">
    <source>
        <dbReference type="ARBA" id="ARBA00004651"/>
    </source>
</evidence>
<keyword evidence="3 9" id="KW-0812">Transmembrane</keyword>
<dbReference type="InterPro" id="IPR000276">
    <property type="entry name" value="GPCR_Rhodpsn"/>
</dbReference>
<keyword evidence="4 9" id="KW-1133">Transmembrane helix</keyword>
<evidence type="ECO:0000256" key="5">
    <source>
        <dbReference type="ARBA" id="ARBA00023040"/>
    </source>
</evidence>
<name>A0A0C2MPB1_THEKT</name>
<dbReference type="SUPFAM" id="SSF81321">
    <property type="entry name" value="Family A G protein-coupled receptor-like"/>
    <property type="match status" value="1"/>
</dbReference>
<keyword evidence="7" id="KW-0675">Receptor</keyword>
<keyword evidence="12" id="KW-1185">Reference proteome</keyword>
<dbReference type="EMBL" id="JWZT01003604">
    <property type="protein sequence ID" value="KII66175.1"/>
    <property type="molecule type" value="Genomic_DNA"/>
</dbReference>
<feature type="transmembrane region" description="Helical" evidence="9">
    <location>
        <begin position="6"/>
        <end position="25"/>
    </location>
</feature>
<dbReference type="PANTHER" id="PTHR24228:SF59">
    <property type="entry name" value="NEUROPEPTIDE RECEPTOR 15"/>
    <property type="match status" value="1"/>
</dbReference>
<reference evidence="11 12" key="1">
    <citation type="journal article" date="2014" name="Genome Biol. Evol.">
        <title>The genome of the myxosporean Thelohanellus kitauei shows adaptations to nutrient acquisition within its fish host.</title>
        <authorList>
            <person name="Yang Y."/>
            <person name="Xiong J."/>
            <person name="Zhou Z."/>
            <person name="Huo F."/>
            <person name="Miao W."/>
            <person name="Ran C."/>
            <person name="Liu Y."/>
            <person name="Zhang J."/>
            <person name="Feng J."/>
            <person name="Wang M."/>
            <person name="Wang M."/>
            <person name="Wang L."/>
            <person name="Yao B."/>
        </authorList>
    </citation>
    <scope>NUCLEOTIDE SEQUENCE [LARGE SCALE GENOMIC DNA]</scope>
    <source>
        <strain evidence="11">Wuqing</strain>
    </source>
</reference>
<dbReference type="Gene3D" id="1.20.1070.10">
    <property type="entry name" value="Rhodopsin 7-helix transmembrane proteins"/>
    <property type="match status" value="1"/>
</dbReference>
<sequence length="242" mass="28244">MIYFIRTLSYISLAFLLFFTLERYWKLTKDIKKYDALMRDSKFRTVVALIWIGFILFSTALTPVWRRLFGKERNLTSVDICIFSTTMEPHVGFVTSIISQFLPLTSIVVINCILGVKIRRILQQNQQNLNLSEEQQLRNEMIIKKVEFNLFVMSNLFSFLNLPIIVLNSFELIQFAHFIGAPSVEIPVIIVRVFLFFASVYPLIEALICLILNQDFKELLLEKCEAIKKKRNLMKNEPSTSI</sequence>
<dbReference type="InterPro" id="IPR017452">
    <property type="entry name" value="GPCR_Rhodpsn_7TM"/>
</dbReference>
<proteinExistence type="predicted"/>
<keyword evidence="2" id="KW-1003">Cell membrane</keyword>
<feature type="transmembrane region" description="Helical" evidence="9">
    <location>
        <begin position="189"/>
        <end position="213"/>
    </location>
</feature>
<keyword evidence="6 9" id="KW-0472">Membrane</keyword>
<dbReference type="Pfam" id="PF00001">
    <property type="entry name" value="7tm_1"/>
    <property type="match status" value="1"/>
</dbReference>
<dbReference type="GO" id="GO:0005886">
    <property type="term" value="C:plasma membrane"/>
    <property type="evidence" value="ECO:0007669"/>
    <property type="project" value="UniProtKB-SubCell"/>
</dbReference>
<dbReference type="PROSITE" id="PS00237">
    <property type="entry name" value="G_PROTEIN_RECEP_F1_1"/>
    <property type="match status" value="1"/>
</dbReference>
<accession>A0A0C2MPB1</accession>
<evidence type="ECO:0000259" key="10">
    <source>
        <dbReference type="PROSITE" id="PS50262"/>
    </source>
</evidence>
<evidence type="ECO:0000256" key="8">
    <source>
        <dbReference type="ARBA" id="ARBA00023224"/>
    </source>
</evidence>
<feature type="domain" description="G-protein coupled receptors family 1 profile" evidence="10">
    <location>
        <begin position="1"/>
        <end position="209"/>
    </location>
</feature>
<evidence type="ECO:0000313" key="12">
    <source>
        <dbReference type="Proteomes" id="UP000031668"/>
    </source>
</evidence>
<evidence type="ECO:0000256" key="2">
    <source>
        <dbReference type="ARBA" id="ARBA00022475"/>
    </source>
</evidence>
<dbReference type="PANTHER" id="PTHR24228">
    <property type="entry name" value="B2 BRADYKININ RECEPTOR/ANGIOTENSIN II RECEPTOR"/>
    <property type="match status" value="1"/>
</dbReference>
<evidence type="ECO:0000313" key="11">
    <source>
        <dbReference type="EMBL" id="KII66175.1"/>
    </source>
</evidence>
<dbReference type="GO" id="GO:0004930">
    <property type="term" value="F:G protein-coupled receptor activity"/>
    <property type="evidence" value="ECO:0007669"/>
    <property type="project" value="UniProtKB-KW"/>
</dbReference>
<evidence type="ECO:0000256" key="6">
    <source>
        <dbReference type="ARBA" id="ARBA00023136"/>
    </source>
</evidence>
<keyword evidence="5" id="KW-0297">G-protein coupled receptor</keyword>
<comment type="subcellular location">
    <subcellularLocation>
        <location evidence="1">Cell membrane</location>
        <topology evidence="1">Multi-pass membrane protein</topology>
    </subcellularLocation>
</comment>
<dbReference type="Proteomes" id="UP000031668">
    <property type="component" value="Unassembled WGS sequence"/>
</dbReference>
<evidence type="ECO:0000256" key="9">
    <source>
        <dbReference type="SAM" id="Phobius"/>
    </source>
</evidence>
<feature type="transmembrane region" description="Helical" evidence="9">
    <location>
        <begin position="46"/>
        <end position="65"/>
    </location>
</feature>
<comment type="caution">
    <text evidence="11">The sequence shown here is derived from an EMBL/GenBank/DDBJ whole genome shotgun (WGS) entry which is preliminary data.</text>
</comment>
<keyword evidence="8" id="KW-0807">Transducer</keyword>
<feature type="transmembrane region" description="Helical" evidence="9">
    <location>
        <begin position="93"/>
        <end position="116"/>
    </location>
</feature>
<dbReference type="AlphaFoldDB" id="A0A0C2MPB1"/>